<evidence type="ECO:0000313" key="13">
    <source>
        <dbReference type="Proteomes" id="UP000463975"/>
    </source>
</evidence>
<feature type="transmembrane region" description="Helical" evidence="9">
    <location>
        <begin position="65"/>
        <end position="83"/>
    </location>
</feature>
<accession>A0A6P1NEC4</accession>
<dbReference type="SUPFAM" id="SSF90123">
    <property type="entry name" value="ABC transporter transmembrane region"/>
    <property type="match status" value="1"/>
</dbReference>
<keyword evidence="3" id="KW-1003">Cell membrane</keyword>
<dbReference type="GO" id="GO:0015421">
    <property type="term" value="F:ABC-type oligopeptide transporter activity"/>
    <property type="evidence" value="ECO:0007669"/>
    <property type="project" value="TreeGrafter"/>
</dbReference>
<keyword evidence="7 9" id="KW-1133">Transmembrane helix</keyword>
<dbReference type="InterPro" id="IPR003439">
    <property type="entry name" value="ABC_transporter-like_ATP-bd"/>
</dbReference>
<dbReference type="Pfam" id="PF00664">
    <property type="entry name" value="ABC_membrane"/>
    <property type="match status" value="1"/>
</dbReference>
<keyword evidence="4 9" id="KW-0812">Transmembrane</keyword>
<dbReference type="PROSITE" id="PS50893">
    <property type="entry name" value="ABC_TRANSPORTER_2"/>
    <property type="match status" value="1"/>
</dbReference>
<organism evidence="12 13">
    <name type="scientific">Aristophania vespae</name>
    <dbReference type="NCBI Taxonomy" id="2697033"/>
    <lineage>
        <taxon>Bacteria</taxon>
        <taxon>Pseudomonadati</taxon>
        <taxon>Pseudomonadota</taxon>
        <taxon>Alphaproteobacteria</taxon>
        <taxon>Acetobacterales</taxon>
        <taxon>Acetobacteraceae</taxon>
        <taxon>Aristophania</taxon>
    </lineage>
</organism>
<dbReference type="InterPro" id="IPR039421">
    <property type="entry name" value="Type_1_exporter"/>
</dbReference>
<feature type="transmembrane region" description="Helical" evidence="9">
    <location>
        <begin position="170"/>
        <end position="187"/>
    </location>
</feature>
<sequence length="586" mass="64128">MKSASSYDKATWSLLKRLWRDHIRHHKSQLGLIFILTIIMALLTAAYPIVIKRAIDMFTAHDPRILYQIPIVVILVTGAKALSQYWQNVSVQSLIWTIIRSLQQRMFQHTLQADIAYLEQEAPAQWAARFTTDALTVREALTRAVNALGDVITLVGLVASMIWADWELSLIALILYPLAIIPVQKLGRRVRRASRGVQEYVGVAASLLTESFALSRQVRVYRLEKQETKRVGAALDFLHDSFLRIACTRARLDPMLEVIGGVAIAFVLGFAGWRAAHGGATLGGFTAFIAALFAASRPLRALGSLNTAMQEGLAGMERVYNVIDKPQAVQQKAEALSLPEGGGKIHFKDVCYDYRDGRTGLKHFSLTIEPGQLIAFVGPSGAGKSTALSLIPRLHDVGSGELLLEDIDSRSLTLDSLRDSIAYVSQETALFDLTIEENIRLGRPEASDEALHEACQAACLDFVETLPDGLKMRVGPGGQALSGGQRQRVALARALLRDARILLLDEATSALDSESEAKILAALSKIRKGRTTLVVAHRLSTVQQADVIIVLENGSIAETGSHQELLAKNGLYARLVRVQSFEAEAS</sequence>
<evidence type="ECO:0000259" key="11">
    <source>
        <dbReference type="PROSITE" id="PS50929"/>
    </source>
</evidence>
<evidence type="ECO:0000256" key="2">
    <source>
        <dbReference type="ARBA" id="ARBA00022448"/>
    </source>
</evidence>
<keyword evidence="8 9" id="KW-0472">Membrane</keyword>
<dbReference type="EMBL" id="CP047652">
    <property type="protein sequence ID" value="QHI95869.1"/>
    <property type="molecule type" value="Genomic_DNA"/>
</dbReference>
<evidence type="ECO:0000256" key="5">
    <source>
        <dbReference type="ARBA" id="ARBA00022741"/>
    </source>
</evidence>
<evidence type="ECO:0000313" key="12">
    <source>
        <dbReference type="EMBL" id="QHI95869.1"/>
    </source>
</evidence>
<dbReference type="InterPro" id="IPR017871">
    <property type="entry name" value="ABC_transporter-like_CS"/>
</dbReference>
<feature type="domain" description="ABC transmembrane type-1" evidence="11">
    <location>
        <begin position="32"/>
        <end position="311"/>
    </location>
</feature>
<dbReference type="Pfam" id="PF00005">
    <property type="entry name" value="ABC_tran"/>
    <property type="match status" value="1"/>
</dbReference>
<dbReference type="Gene3D" id="1.20.1560.10">
    <property type="entry name" value="ABC transporter type 1, transmembrane domain"/>
    <property type="match status" value="1"/>
</dbReference>
<dbReference type="GO" id="GO:0005886">
    <property type="term" value="C:plasma membrane"/>
    <property type="evidence" value="ECO:0007669"/>
    <property type="project" value="UniProtKB-SubCell"/>
</dbReference>
<dbReference type="InterPro" id="IPR003593">
    <property type="entry name" value="AAA+_ATPase"/>
</dbReference>
<keyword evidence="6 12" id="KW-0067">ATP-binding</keyword>
<dbReference type="PANTHER" id="PTHR43394">
    <property type="entry name" value="ATP-DEPENDENT PERMEASE MDL1, MITOCHONDRIAL"/>
    <property type="match status" value="1"/>
</dbReference>
<dbReference type="GO" id="GO:0016887">
    <property type="term" value="F:ATP hydrolysis activity"/>
    <property type="evidence" value="ECO:0007669"/>
    <property type="project" value="InterPro"/>
</dbReference>
<dbReference type="SUPFAM" id="SSF52540">
    <property type="entry name" value="P-loop containing nucleoside triphosphate hydrolases"/>
    <property type="match status" value="1"/>
</dbReference>
<dbReference type="PROSITE" id="PS00211">
    <property type="entry name" value="ABC_TRANSPORTER_1"/>
    <property type="match status" value="1"/>
</dbReference>
<evidence type="ECO:0000256" key="6">
    <source>
        <dbReference type="ARBA" id="ARBA00022840"/>
    </source>
</evidence>
<dbReference type="CDD" id="cd18552">
    <property type="entry name" value="ABC_6TM_MsbA_like"/>
    <property type="match status" value="1"/>
</dbReference>
<gene>
    <name evidence="12" type="ORF">GT348_06080</name>
</gene>
<keyword evidence="13" id="KW-1185">Reference proteome</keyword>
<dbReference type="KEGG" id="bomb:GT348_06080"/>
<evidence type="ECO:0000256" key="4">
    <source>
        <dbReference type="ARBA" id="ARBA00022692"/>
    </source>
</evidence>
<dbReference type="InterPro" id="IPR011527">
    <property type="entry name" value="ABC1_TM_dom"/>
</dbReference>
<proteinExistence type="predicted"/>
<feature type="transmembrane region" description="Helical" evidence="9">
    <location>
        <begin position="254"/>
        <end position="273"/>
    </location>
</feature>
<evidence type="ECO:0000256" key="1">
    <source>
        <dbReference type="ARBA" id="ARBA00004651"/>
    </source>
</evidence>
<dbReference type="InterPro" id="IPR036640">
    <property type="entry name" value="ABC1_TM_sf"/>
</dbReference>
<protein>
    <submittedName>
        <fullName evidence="12">ATP-binding cassette domain-containing protein</fullName>
    </submittedName>
</protein>
<comment type="subcellular location">
    <subcellularLocation>
        <location evidence="1">Cell membrane</location>
        <topology evidence="1">Multi-pass membrane protein</topology>
    </subcellularLocation>
</comment>
<name>A0A6P1NEC4_9PROT</name>
<dbReference type="SMART" id="SM00382">
    <property type="entry name" value="AAA"/>
    <property type="match status" value="1"/>
</dbReference>
<dbReference type="AlphaFoldDB" id="A0A6P1NEC4"/>
<evidence type="ECO:0000256" key="7">
    <source>
        <dbReference type="ARBA" id="ARBA00022989"/>
    </source>
</evidence>
<dbReference type="FunFam" id="3.40.50.300:FF:000221">
    <property type="entry name" value="Multidrug ABC transporter ATP-binding protein"/>
    <property type="match status" value="1"/>
</dbReference>
<evidence type="ECO:0000256" key="9">
    <source>
        <dbReference type="SAM" id="Phobius"/>
    </source>
</evidence>
<dbReference type="RefSeq" id="WP_160618944.1">
    <property type="nucleotide sequence ID" value="NZ_CP047652.1"/>
</dbReference>
<keyword evidence="2" id="KW-0813">Transport</keyword>
<dbReference type="PROSITE" id="PS50929">
    <property type="entry name" value="ABC_TM1F"/>
    <property type="match status" value="1"/>
</dbReference>
<evidence type="ECO:0000256" key="3">
    <source>
        <dbReference type="ARBA" id="ARBA00022475"/>
    </source>
</evidence>
<reference evidence="12 13" key="1">
    <citation type="submission" date="2020-01" db="EMBL/GenBank/DDBJ databases">
        <title>Genome sequencing of strain KACC 21507.</title>
        <authorList>
            <person name="Heo J."/>
            <person name="Kim S.-J."/>
            <person name="Kim J.-S."/>
            <person name="Hong S.-B."/>
            <person name="Kwon S.-W."/>
        </authorList>
    </citation>
    <scope>NUCLEOTIDE SEQUENCE [LARGE SCALE GENOMIC DNA]</scope>
    <source>
        <strain evidence="12 13">KACC 21507</strain>
    </source>
</reference>
<dbReference type="Gene3D" id="3.40.50.300">
    <property type="entry name" value="P-loop containing nucleotide triphosphate hydrolases"/>
    <property type="match status" value="1"/>
</dbReference>
<dbReference type="Proteomes" id="UP000463975">
    <property type="component" value="Chromosome"/>
</dbReference>
<keyword evidence="5" id="KW-0547">Nucleotide-binding</keyword>
<dbReference type="PANTHER" id="PTHR43394:SF1">
    <property type="entry name" value="ATP-BINDING CASSETTE SUB-FAMILY B MEMBER 10, MITOCHONDRIAL"/>
    <property type="match status" value="1"/>
</dbReference>
<dbReference type="InterPro" id="IPR027417">
    <property type="entry name" value="P-loop_NTPase"/>
</dbReference>
<evidence type="ECO:0000259" key="10">
    <source>
        <dbReference type="PROSITE" id="PS50893"/>
    </source>
</evidence>
<evidence type="ECO:0000256" key="8">
    <source>
        <dbReference type="ARBA" id="ARBA00023136"/>
    </source>
</evidence>
<dbReference type="GO" id="GO:0005524">
    <property type="term" value="F:ATP binding"/>
    <property type="evidence" value="ECO:0007669"/>
    <property type="project" value="UniProtKB-KW"/>
</dbReference>
<feature type="transmembrane region" description="Helical" evidence="9">
    <location>
        <begin position="30"/>
        <end position="50"/>
    </location>
</feature>
<feature type="domain" description="ABC transporter" evidence="10">
    <location>
        <begin position="345"/>
        <end position="578"/>
    </location>
</feature>